<accession>A0A7D7IK06</accession>
<organism evidence="2">
    <name type="scientific">Blattodean phenui-related virus OKIAV268</name>
    <dbReference type="NCBI Taxonomy" id="2746243"/>
    <lineage>
        <taxon>Viruses</taxon>
        <taxon>Riboviria</taxon>
        <taxon>Orthornavirae</taxon>
        <taxon>Negarnaviricota</taxon>
        <taxon>Polyploviricotina</taxon>
        <taxon>Bunyaviricetes</taxon>
        <taxon>Hareavirales</taxon>
        <taxon>Phenuiviridae</taxon>
    </lineage>
</organism>
<sequence>MARSPAALTSMERRWTELVGDLNEAFTREQLNALVSEFADICTLGEITGLKTVLSKMAYAGFDPEYTFKQFYALATTKAGMGVTGDFDLGGWKITKATNFVQDLKFFALVFVTRGAAVHKIIDKSTKPFKDILTHKCGQYGIPTTKQTGKKSTTLPREKMTLPRIAATVPHWCVYLIHQGMGQILVEPAIDEVVIPRAMCHQLYASVCPVTALLPLCYEIALRVDLVINTKRTRLSMIKKFVDAAFASKLIPGAARIEINLQLGILKEVIDRDGTVRRVVSDPLFKLCQDLDRHWTEELNREASLAVSSKRVRKTAARKAREMSEEEDDEDVGGSSD</sequence>
<name>A0A7D7IK06_9VIRU</name>
<protein>
    <submittedName>
        <fullName evidence="2">Nucleocapsid protein</fullName>
    </submittedName>
</protein>
<proteinExistence type="predicted"/>
<dbReference type="EMBL" id="MT153426">
    <property type="protein sequence ID" value="QMP82207.1"/>
    <property type="molecule type" value="Viral_cRNA"/>
</dbReference>
<evidence type="ECO:0000313" key="2">
    <source>
        <dbReference type="EMBL" id="QMP82207.1"/>
    </source>
</evidence>
<feature type="region of interest" description="Disordered" evidence="1">
    <location>
        <begin position="312"/>
        <end position="337"/>
    </location>
</feature>
<feature type="compositionally biased region" description="Acidic residues" evidence="1">
    <location>
        <begin position="324"/>
        <end position="337"/>
    </location>
</feature>
<keyword evidence="2" id="KW-0946">Virion</keyword>
<evidence type="ECO:0000256" key="1">
    <source>
        <dbReference type="SAM" id="MobiDB-lite"/>
    </source>
</evidence>
<keyword evidence="2" id="KW-0543">Viral nucleoprotein</keyword>
<reference evidence="2" key="1">
    <citation type="journal article" date="2019" name="PLoS Pathog.">
        <title>Re-assessing the diversity of negative strand RNA viruses in insects.</title>
        <authorList>
            <person name="Kafer S."/>
            <person name="Paraskevopoulou S."/>
            <person name="Zirkel F."/>
            <person name="Wieseke N."/>
            <person name="Donath A."/>
            <person name="Petersen M."/>
            <person name="Jones T.C."/>
            <person name="Liu S."/>
            <person name="Zhou X."/>
            <person name="Middendorf M."/>
            <person name="Junglen S."/>
            <person name="Misof B."/>
            <person name="Drosten C."/>
        </authorList>
    </citation>
    <scope>NUCLEOTIDE SEQUENCE</scope>
    <source>
        <strain evidence="2">OKIAV268</strain>
    </source>
</reference>
<dbReference type="GO" id="GO:0019013">
    <property type="term" value="C:viral nucleocapsid"/>
    <property type="evidence" value="ECO:0007669"/>
    <property type="project" value="UniProtKB-KW"/>
</dbReference>
<reference evidence="2" key="2">
    <citation type="submission" date="2020-03" db="EMBL/GenBank/DDBJ databases">
        <authorList>
            <person name="Kafer S."/>
            <person name="Paraskevopoulou S."/>
            <person name="Zirkel F."/>
            <person name="Wieseke N."/>
            <person name="Donath A."/>
            <person name="Petersen M."/>
            <person name="Jones T.C."/>
            <person name="Liu S."/>
            <person name="Zhou X."/>
            <person name="Middendorf M."/>
            <person name="Junglen S."/>
            <person name="Misof B."/>
            <person name="Drosten C."/>
        </authorList>
    </citation>
    <scope>NUCLEOTIDE SEQUENCE</scope>
    <source>
        <strain evidence="2">OKIAV268</strain>
    </source>
</reference>